<feature type="chain" id="PRO_5015044566" evidence="1">
    <location>
        <begin position="20"/>
        <end position="80"/>
    </location>
</feature>
<evidence type="ECO:0000313" key="2">
    <source>
        <dbReference type="EMBL" id="KRS16493.1"/>
    </source>
</evidence>
<dbReference type="AlphaFoldDB" id="A0A0T5P5Q0"/>
<proteinExistence type="predicted"/>
<dbReference type="RefSeq" id="WP_057818085.1">
    <property type="nucleotide sequence ID" value="NZ_CAXRJZ010000048.1"/>
</dbReference>
<sequence length="80" mass="8288">MKPFAFAAALMLAAAPALANHCPADMAKIDEALASGTELSEAELTEVKALRAEGEELHKAGDHAASVEELGKAMEILGIE</sequence>
<organism evidence="2 4">
    <name type="scientific">Roseovarius indicus</name>
    <dbReference type="NCBI Taxonomy" id="540747"/>
    <lineage>
        <taxon>Bacteria</taxon>
        <taxon>Pseudomonadati</taxon>
        <taxon>Pseudomonadota</taxon>
        <taxon>Alphaproteobacteria</taxon>
        <taxon>Rhodobacterales</taxon>
        <taxon>Roseobacteraceae</taxon>
        <taxon>Roseovarius</taxon>
    </lineage>
</organism>
<dbReference type="Proteomes" id="UP000325785">
    <property type="component" value="Chromosome"/>
</dbReference>
<evidence type="ECO:0000313" key="4">
    <source>
        <dbReference type="Proteomes" id="UP000051401"/>
    </source>
</evidence>
<dbReference type="STRING" id="540747.SAMN04488031_11257"/>
<feature type="signal peptide" evidence="1">
    <location>
        <begin position="1"/>
        <end position="19"/>
    </location>
</feature>
<dbReference type="EMBL" id="LAXI01000013">
    <property type="protein sequence ID" value="KRS16493.1"/>
    <property type="molecule type" value="Genomic_DNA"/>
</dbReference>
<name>A0A0T5P5Q0_9RHOB</name>
<gene>
    <name evidence="3" type="ORF">RIdsm_03955</name>
    <name evidence="2" type="ORF">XM52_18010</name>
</gene>
<evidence type="ECO:0000256" key="1">
    <source>
        <dbReference type="SAM" id="SignalP"/>
    </source>
</evidence>
<dbReference type="OrthoDB" id="8480939at2"/>
<protein>
    <submittedName>
        <fullName evidence="2">Uncharacterized protein</fullName>
    </submittedName>
</protein>
<keyword evidence="1" id="KW-0732">Signal</keyword>
<accession>A0A0T5P5Q0</accession>
<evidence type="ECO:0000313" key="3">
    <source>
        <dbReference type="EMBL" id="QEW28130.1"/>
    </source>
</evidence>
<dbReference type="EMBL" id="CP031598">
    <property type="protein sequence ID" value="QEW28130.1"/>
    <property type="molecule type" value="Genomic_DNA"/>
</dbReference>
<keyword evidence="4" id="KW-1185">Reference proteome</keyword>
<evidence type="ECO:0000313" key="5">
    <source>
        <dbReference type="Proteomes" id="UP000325785"/>
    </source>
</evidence>
<reference evidence="2 4" key="1">
    <citation type="submission" date="2015-04" db="EMBL/GenBank/DDBJ databases">
        <title>The draft genome sequence of Roseovarius indicus B108T.</title>
        <authorList>
            <person name="Li G."/>
            <person name="Lai Q."/>
            <person name="Shao Z."/>
            <person name="Yan P."/>
        </authorList>
    </citation>
    <scope>NUCLEOTIDE SEQUENCE [LARGE SCALE GENOMIC DNA]</scope>
    <source>
        <strain evidence="2 4">B108</strain>
    </source>
</reference>
<dbReference type="KEGG" id="rid:RIdsm_03955"/>
<dbReference type="PATRIC" id="fig|540747.5.peg.1346"/>
<reference evidence="3 5" key="2">
    <citation type="submission" date="2018-08" db="EMBL/GenBank/DDBJ databases">
        <title>Genetic Globetrotter - A new plasmid hitch-hiking vast phylogenetic and geographic distances.</title>
        <authorList>
            <person name="Vollmers J."/>
            <person name="Petersen J."/>
        </authorList>
    </citation>
    <scope>NUCLEOTIDE SEQUENCE [LARGE SCALE GENOMIC DNA]</scope>
    <source>
        <strain evidence="3 5">DSM 26383</strain>
    </source>
</reference>
<dbReference type="Proteomes" id="UP000051401">
    <property type="component" value="Unassembled WGS sequence"/>
</dbReference>